<keyword evidence="7" id="KW-0472">Membrane</keyword>
<evidence type="ECO:0000259" key="10">
    <source>
        <dbReference type="Pfam" id="PF20671"/>
    </source>
</evidence>
<dbReference type="EMBL" id="MBFT01000217">
    <property type="protein sequence ID" value="PVU94884.1"/>
    <property type="molecule type" value="Genomic_DNA"/>
</dbReference>
<keyword evidence="4" id="KW-0813">Transport</keyword>
<keyword evidence="12" id="KW-1185">Reference proteome</keyword>
<dbReference type="AlphaFoldDB" id="A0A2T9YRK5"/>
<name>A0A2T9YRK5_9FUNG</name>
<dbReference type="InterPro" id="IPR048685">
    <property type="entry name" value="COG3_C"/>
</dbReference>
<comment type="similarity">
    <text evidence="2">Belongs to the COG3 family.</text>
</comment>
<keyword evidence="5" id="KW-0653">Protein transport</keyword>
<keyword evidence="6" id="KW-0333">Golgi apparatus</keyword>
<dbReference type="GO" id="GO:0006886">
    <property type="term" value="P:intracellular protein transport"/>
    <property type="evidence" value="ECO:0007669"/>
    <property type="project" value="InterPro"/>
</dbReference>
<dbReference type="GO" id="GO:0017119">
    <property type="term" value="C:Golgi transport complex"/>
    <property type="evidence" value="ECO:0007669"/>
    <property type="project" value="TreeGrafter"/>
</dbReference>
<feature type="domain" description="Conserved oligomeric Golgi complex subunit 3 C-terminal" evidence="10">
    <location>
        <begin position="281"/>
        <end position="348"/>
    </location>
</feature>
<dbReference type="InterPro" id="IPR007265">
    <property type="entry name" value="COG_su3"/>
</dbReference>
<feature type="domain" description="Conserved oligomeric Golgi complex subunit 3 C-terminal" evidence="10">
    <location>
        <begin position="490"/>
        <end position="734"/>
    </location>
</feature>
<evidence type="ECO:0000256" key="4">
    <source>
        <dbReference type="ARBA" id="ARBA00022448"/>
    </source>
</evidence>
<evidence type="ECO:0000256" key="8">
    <source>
        <dbReference type="ARBA" id="ARBA00031339"/>
    </source>
</evidence>
<dbReference type="GO" id="GO:0007030">
    <property type="term" value="P:Golgi organization"/>
    <property type="evidence" value="ECO:0007669"/>
    <property type="project" value="TreeGrafter"/>
</dbReference>
<dbReference type="Proteomes" id="UP000245699">
    <property type="component" value="Unassembled WGS sequence"/>
</dbReference>
<dbReference type="GO" id="GO:0006891">
    <property type="term" value="P:intra-Golgi vesicle-mediated transport"/>
    <property type="evidence" value="ECO:0007669"/>
    <property type="project" value="TreeGrafter"/>
</dbReference>
<dbReference type="GO" id="GO:0005801">
    <property type="term" value="C:cis-Golgi network"/>
    <property type="evidence" value="ECO:0007669"/>
    <property type="project" value="InterPro"/>
</dbReference>
<evidence type="ECO:0000256" key="6">
    <source>
        <dbReference type="ARBA" id="ARBA00023034"/>
    </source>
</evidence>
<evidence type="ECO:0000259" key="9">
    <source>
        <dbReference type="Pfam" id="PF04136"/>
    </source>
</evidence>
<dbReference type="GO" id="GO:0000139">
    <property type="term" value="C:Golgi membrane"/>
    <property type="evidence" value="ECO:0007669"/>
    <property type="project" value="UniProtKB-SubCell"/>
</dbReference>
<evidence type="ECO:0000256" key="5">
    <source>
        <dbReference type="ARBA" id="ARBA00022927"/>
    </source>
</evidence>
<reference evidence="11 12" key="1">
    <citation type="journal article" date="2018" name="MBio">
        <title>Comparative Genomics Reveals the Core Gene Toolbox for the Fungus-Insect Symbiosis.</title>
        <authorList>
            <person name="Wang Y."/>
            <person name="Stata M."/>
            <person name="Wang W."/>
            <person name="Stajich J.E."/>
            <person name="White M.M."/>
            <person name="Moncalvo J.M."/>
        </authorList>
    </citation>
    <scope>NUCLEOTIDE SEQUENCE [LARGE SCALE GENOMIC DNA]</scope>
    <source>
        <strain evidence="11 12">AUS-77-4</strain>
    </source>
</reference>
<dbReference type="OrthoDB" id="296793at2759"/>
<dbReference type="Pfam" id="PF20671">
    <property type="entry name" value="COG3_C"/>
    <property type="match status" value="2"/>
</dbReference>
<evidence type="ECO:0000313" key="12">
    <source>
        <dbReference type="Proteomes" id="UP000245699"/>
    </source>
</evidence>
<evidence type="ECO:0000256" key="3">
    <source>
        <dbReference type="ARBA" id="ARBA00020976"/>
    </source>
</evidence>
<dbReference type="Pfam" id="PF04136">
    <property type="entry name" value="COG3_N"/>
    <property type="match status" value="1"/>
</dbReference>
<dbReference type="PANTHER" id="PTHR13302:SF8">
    <property type="entry name" value="CONSERVED OLIGOMERIC GOLGI COMPLEX SUBUNIT 3"/>
    <property type="match status" value="1"/>
</dbReference>
<proteinExistence type="inferred from homology"/>
<sequence length="767" mass="87771">MNRTLNKYVFSPNDDWENQTILDNTLKESILAVQEKWMSNKYTRGIIRGQSSALASSFPYSAGGANHLDSAKMQTKNAEHMKFSKEGKDGYNLKIENTHQFMEWFEKLEAEVALEQDIEIQQMKREIERKKVVCEQILEVSKDVSSLLDNIQTTFDTAKLKEEEFEVLIKDQKEEQEKNITLQKDLKECLDFYSVLDEVTRLLNSPGNQACENPRLFSYLQKIDQSIDFIRANRYARDAELYLLRFQQSQVRALTLIKLYFSQKLKDAVKQKTQNSPSEDILFSRFKSCALEMRPFIQELEIRLGRTPEAAGLLVSMYKSYFSIRKQLILGSISEKLSSIKASAEQNVNLSIEKKYLDNLPDDNNSEADSESLFQMKSSIQKKLQLENILGDKLQLPKQESISVEASLNQASILFKWYEFVCSMCTEEYMVLSLFFNLTSAYNFSSAKNLTEISNNELKSPIKSPKKIGESGSFSSFAVSVLPESSADVFYTQVTSEASLFLESFLSILYDISRPLIISEHSIQVLSIYCTILQSFGWTSSAYSSKSDPSVIFKDASNIIQADDDNGFYSENENQKDQGNGGLDLSLDFFMSTFHSTVENLHRDCLHRLTFRAQGLIDANIRNYTIGEQSYSDIQEWFSGLIEHLKKTSSGDELMSIEISKSKNDLSIIDNMFTNTTYDELCDRLHEPYFFAPIEQSIWLLTVVQDCVSPSLFNDLYTECITACKSNISAKSAKSISDRYPGSPLAHYFVRFSLQYFDLYTKTKFSI</sequence>
<protein>
    <recommendedName>
        <fullName evidence="3">Conserved oligomeric Golgi complex subunit 3</fullName>
    </recommendedName>
    <alternativeName>
        <fullName evidence="8">Component of oligomeric Golgi complex 3</fullName>
    </alternativeName>
</protein>
<dbReference type="STRING" id="61424.A0A2T9YRK5"/>
<organism evidence="11 12">
    <name type="scientific">Furculomyces boomerangus</name>
    <dbReference type="NCBI Taxonomy" id="61424"/>
    <lineage>
        <taxon>Eukaryota</taxon>
        <taxon>Fungi</taxon>
        <taxon>Fungi incertae sedis</taxon>
        <taxon>Zoopagomycota</taxon>
        <taxon>Kickxellomycotina</taxon>
        <taxon>Harpellomycetes</taxon>
        <taxon>Harpellales</taxon>
        <taxon>Harpellaceae</taxon>
        <taxon>Furculomyces</taxon>
    </lineage>
</organism>
<evidence type="ECO:0000256" key="7">
    <source>
        <dbReference type="ARBA" id="ARBA00023136"/>
    </source>
</evidence>
<evidence type="ECO:0000256" key="2">
    <source>
        <dbReference type="ARBA" id="ARBA00009936"/>
    </source>
</evidence>
<comment type="caution">
    <text evidence="11">The sequence shown here is derived from an EMBL/GenBank/DDBJ whole genome shotgun (WGS) entry which is preliminary data.</text>
</comment>
<evidence type="ECO:0000313" key="11">
    <source>
        <dbReference type="EMBL" id="PVU94884.1"/>
    </source>
</evidence>
<gene>
    <name evidence="11" type="ORF">BB559_002890</name>
</gene>
<evidence type="ECO:0000256" key="1">
    <source>
        <dbReference type="ARBA" id="ARBA00004395"/>
    </source>
</evidence>
<dbReference type="PANTHER" id="PTHR13302">
    <property type="entry name" value="CONSERVED OLIGOMERIC GOLGI COMPLEX COMPONENT 3"/>
    <property type="match status" value="1"/>
</dbReference>
<dbReference type="InterPro" id="IPR048320">
    <property type="entry name" value="COG3_N"/>
</dbReference>
<comment type="subcellular location">
    <subcellularLocation>
        <location evidence="1">Golgi apparatus membrane</location>
        <topology evidence="1">Peripheral membrane protein</topology>
    </subcellularLocation>
</comment>
<feature type="domain" description="Conserved oligomeric Golgi complex subunit 3 N-terminal" evidence="9">
    <location>
        <begin position="124"/>
        <end position="266"/>
    </location>
</feature>
<accession>A0A2T9YRK5</accession>